<sequence>MTCQKGDITKFLFSLLLGIGLCLPVVAQSGGQPRKHLIYFRDKANSPYSLDNPQQYLSDRAISRRHKQQLNITPRDLPVNPVYTTGLKNKGAEVLYASRWFNAAVVFCDSSVYKELVKLPFVKNGQTLSRRNTNTVTIRNGNAAPKPANLNNRRTNTDRQTYGAAYNQANMLGVVQMHEAGFRGEGMHVAVFDGGFVGVDRAPAFTHLFEENRLKATYDFVDKNQDVFEKDNHGTNVLSTLAAYQPGSFVGNAYKANYYLFITEDTRSEHNIEEVNWLLAAEFADSAGVDVINSSLGYTTFDAPSRSYTYNDLNGSTAIITRAADYAAATGMLVVNSAGNEGNKSWRYIGAPADADSILSVGAVDSLGRRAGFSSVGPTADGRIKPNLVAQGLLSAVVSPGGQVVRANGTSFSGPILCGLAVGFWQANPTLTNMQVIKYLERTASQASKPDFLLGYGIPNFTRAHALAQEEENKSLIFPNPVQNNQLQILMSKEFVNQRIFVTIYNTIAQKVVKEVITTTPVSRNVVVDISSLGPGIYNCVIAGNNGPTTFKFLKI</sequence>
<comment type="caution">
    <text evidence="5">The sequence shown here is derived from an EMBL/GenBank/DDBJ whole genome shotgun (WGS) entry which is preliminary data.</text>
</comment>
<dbReference type="Gene3D" id="3.40.50.200">
    <property type="entry name" value="Peptidase S8/S53 domain"/>
    <property type="match status" value="1"/>
</dbReference>
<keyword evidence="2" id="KW-0720">Serine protease</keyword>
<dbReference type="PROSITE" id="PS51892">
    <property type="entry name" value="SUBTILASE"/>
    <property type="match status" value="1"/>
</dbReference>
<feature type="domain" description="Secretion system C-terminal sorting" evidence="4">
    <location>
        <begin position="477"/>
        <end position="552"/>
    </location>
</feature>
<feature type="active site" description="Charge relay system" evidence="2">
    <location>
        <position position="193"/>
    </location>
</feature>
<evidence type="ECO:0000313" key="5">
    <source>
        <dbReference type="EMBL" id="KAA5547741.1"/>
    </source>
</evidence>
<organism evidence="5 6">
    <name type="scientific">Adhaeribacter rhizoryzae</name>
    <dbReference type="NCBI Taxonomy" id="2607907"/>
    <lineage>
        <taxon>Bacteria</taxon>
        <taxon>Pseudomonadati</taxon>
        <taxon>Bacteroidota</taxon>
        <taxon>Cytophagia</taxon>
        <taxon>Cytophagales</taxon>
        <taxon>Hymenobacteraceae</taxon>
        <taxon>Adhaeribacter</taxon>
    </lineage>
</organism>
<dbReference type="GO" id="GO:0006508">
    <property type="term" value="P:proteolysis"/>
    <property type="evidence" value="ECO:0007669"/>
    <property type="project" value="UniProtKB-KW"/>
</dbReference>
<dbReference type="SUPFAM" id="SSF52743">
    <property type="entry name" value="Subtilisin-like"/>
    <property type="match status" value="1"/>
</dbReference>
<evidence type="ECO:0000259" key="4">
    <source>
        <dbReference type="Pfam" id="PF18962"/>
    </source>
</evidence>
<dbReference type="CDD" id="cd07493">
    <property type="entry name" value="Peptidases_S8_9"/>
    <property type="match status" value="1"/>
</dbReference>
<dbReference type="RefSeq" id="WP_150087659.1">
    <property type="nucleotide sequence ID" value="NZ_VWSF01000004.1"/>
</dbReference>
<dbReference type="NCBIfam" id="TIGR04183">
    <property type="entry name" value="Por_Secre_tail"/>
    <property type="match status" value="1"/>
</dbReference>
<comment type="similarity">
    <text evidence="1 2">Belongs to the peptidase S8 family.</text>
</comment>
<dbReference type="Proteomes" id="UP000323426">
    <property type="component" value="Unassembled WGS sequence"/>
</dbReference>
<proteinExistence type="inferred from homology"/>
<dbReference type="PANTHER" id="PTHR43399:SF4">
    <property type="entry name" value="CELL WALL-ASSOCIATED PROTEASE"/>
    <property type="match status" value="1"/>
</dbReference>
<evidence type="ECO:0000313" key="6">
    <source>
        <dbReference type="Proteomes" id="UP000323426"/>
    </source>
</evidence>
<dbReference type="AlphaFoldDB" id="A0A5M6DJR8"/>
<keyword evidence="6" id="KW-1185">Reference proteome</keyword>
<dbReference type="Pfam" id="PF18962">
    <property type="entry name" value="Por_Secre_tail"/>
    <property type="match status" value="1"/>
</dbReference>
<evidence type="ECO:0000259" key="3">
    <source>
        <dbReference type="Pfam" id="PF00082"/>
    </source>
</evidence>
<reference evidence="5 6" key="1">
    <citation type="submission" date="2019-09" db="EMBL/GenBank/DDBJ databases">
        <title>Genome sequence and assembly of Adhaeribacter sp.</title>
        <authorList>
            <person name="Chhetri G."/>
        </authorList>
    </citation>
    <scope>NUCLEOTIDE SEQUENCE [LARGE SCALE GENOMIC DNA]</scope>
    <source>
        <strain evidence="5 6">DK36</strain>
    </source>
</reference>
<dbReference type="InterPro" id="IPR026444">
    <property type="entry name" value="Secre_tail"/>
</dbReference>
<dbReference type="PANTHER" id="PTHR43399">
    <property type="entry name" value="SUBTILISIN-RELATED"/>
    <property type="match status" value="1"/>
</dbReference>
<dbReference type="Pfam" id="PF00082">
    <property type="entry name" value="Peptidase_S8"/>
    <property type="match status" value="1"/>
</dbReference>
<dbReference type="InterPro" id="IPR036852">
    <property type="entry name" value="Peptidase_S8/S53_dom_sf"/>
</dbReference>
<name>A0A5M6DJR8_9BACT</name>
<feature type="active site" description="Charge relay system" evidence="2">
    <location>
        <position position="233"/>
    </location>
</feature>
<dbReference type="GO" id="GO:0004252">
    <property type="term" value="F:serine-type endopeptidase activity"/>
    <property type="evidence" value="ECO:0007669"/>
    <property type="project" value="UniProtKB-UniRule"/>
</dbReference>
<keyword evidence="2" id="KW-0378">Hydrolase</keyword>
<dbReference type="InterPro" id="IPR051048">
    <property type="entry name" value="Peptidase_S8/S53_subtilisin"/>
</dbReference>
<evidence type="ECO:0000256" key="2">
    <source>
        <dbReference type="PROSITE-ProRule" id="PRU01240"/>
    </source>
</evidence>
<protein>
    <submittedName>
        <fullName evidence="5">S8 family serine peptidase</fullName>
    </submittedName>
</protein>
<accession>A0A5M6DJR8</accession>
<dbReference type="EMBL" id="VWSF01000004">
    <property type="protein sequence ID" value="KAA5547741.1"/>
    <property type="molecule type" value="Genomic_DNA"/>
</dbReference>
<keyword evidence="2" id="KW-0645">Protease</keyword>
<evidence type="ECO:0000256" key="1">
    <source>
        <dbReference type="ARBA" id="ARBA00011073"/>
    </source>
</evidence>
<dbReference type="InterPro" id="IPR000209">
    <property type="entry name" value="Peptidase_S8/S53_dom"/>
</dbReference>
<gene>
    <name evidence="5" type="ORF">F0145_07270</name>
</gene>
<feature type="domain" description="Peptidase S8/S53" evidence="3">
    <location>
        <begin position="184"/>
        <end position="457"/>
    </location>
</feature>
<feature type="active site" description="Charge relay system" evidence="2">
    <location>
        <position position="411"/>
    </location>
</feature>